<dbReference type="CDD" id="cd20507">
    <property type="entry name" value="CYCLIN_CCNB1-like_rpt1"/>
    <property type="match status" value="1"/>
</dbReference>
<feature type="region of interest" description="Disordered" evidence="5">
    <location>
        <begin position="146"/>
        <end position="193"/>
    </location>
</feature>
<dbReference type="GO" id="GO:0044772">
    <property type="term" value="P:mitotic cell cycle phase transition"/>
    <property type="evidence" value="ECO:0007669"/>
    <property type="project" value="InterPro"/>
</dbReference>
<dbReference type="GO" id="GO:0051301">
    <property type="term" value="P:cell division"/>
    <property type="evidence" value="ECO:0007669"/>
    <property type="project" value="UniProtKB-KW"/>
</dbReference>
<dbReference type="PIRSF" id="PIRSF001771">
    <property type="entry name" value="Cyclin_A_B_D_E"/>
    <property type="match status" value="1"/>
</dbReference>
<organism evidence="8 9">
    <name type="scientific">Pseudo-nitzschia multistriata</name>
    <dbReference type="NCBI Taxonomy" id="183589"/>
    <lineage>
        <taxon>Eukaryota</taxon>
        <taxon>Sar</taxon>
        <taxon>Stramenopiles</taxon>
        <taxon>Ochrophyta</taxon>
        <taxon>Bacillariophyta</taxon>
        <taxon>Bacillariophyceae</taxon>
        <taxon>Bacillariophycidae</taxon>
        <taxon>Bacillariales</taxon>
        <taxon>Bacillariaceae</taxon>
        <taxon>Pseudo-nitzschia</taxon>
    </lineage>
</organism>
<dbReference type="InterPro" id="IPR013763">
    <property type="entry name" value="Cyclin-like_dom"/>
</dbReference>
<dbReference type="FunFam" id="1.10.472.10:FF:000001">
    <property type="entry name" value="G2/mitotic-specific cyclin"/>
    <property type="match status" value="1"/>
</dbReference>
<dbReference type="PANTHER" id="PTHR10177">
    <property type="entry name" value="CYCLINS"/>
    <property type="match status" value="1"/>
</dbReference>
<dbReference type="InterPro" id="IPR036915">
    <property type="entry name" value="Cyclin-like_sf"/>
</dbReference>
<accession>A0A448ZLV4</accession>
<feature type="region of interest" description="Disordered" evidence="5">
    <location>
        <begin position="1"/>
        <end position="133"/>
    </location>
</feature>
<dbReference type="Gene3D" id="1.10.472.10">
    <property type="entry name" value="Cyclin-like"/>
    <property type="match status" value="2"/>
</dbReference>
<dbReference type="Pfam" id="PF02984">
    <property type="entry name" value="Cyclin_C"/>
    <property type="match status" value="1"/>
</dbReference>
<feature type="compositionally biased region" description="Low complexity" evidence="5">
    <location>
        <begin position="108"/>
        <end position="117"/>
    </location>
</feature>
<feature type="compositionally biased region" description="Basic and acidic residues" evidence="5">
    <location>
        <begin position="159"/>
        <end position="169"/>
    </location>
</feature>
<dbReference type="SUPFAM" id="SSF47954">
    <property type="entry name" value="Cyclin-like"/>
    <property type="match status" value="2"/>
</dbReference>
<evidence type="ECO:0000256" key="2">
    <source>
        <dbReference type="ARBA" id="ARBA00023127"/>
    </source>
</evidence>
<dbReference type="SMART" id="SM01332">
    <property type="entry name" value="Cyclin_C"/>
    <property type="match status" value="1"/>
</dbReference>
<evidence type="ECO:0000259" key="6">
    <source>
        <dbReference type="SMART" id="SM00385"/>
    </source>
</evidence>
<evidence type="ECO:0000259" key="7">
    <source>
        <dbReference type="SMART" id="SM01332"/>
    </source>
</evidence>
<dbReference type="Proteomes" id="UP000291116">
    <property type="component" value="Unassembled WGS sequence"/>
</dbReference>
<dbReference type="InterPro" id="IPR004367">
    <property type="entry name" value="Cyclin_C-dom"/>
</dbReference>
<sequence length="508" mass="56527">MPLTRSSRKRLTAGEGGNAIGTANNEPRIKRQKTGSDVAKTSAAAATAKVRKARALKPVATNAKAQSKSNATHKQHDVATKPVTRGASSYRTAAHRKASKTAKANGVPPSKKAAPPAKRGRSAKATNQQPMKEQEYQEHHFLPYEETASSTTSALPDTEVVRSEPKASEEASSGNDCSEAKPPAPVNAVEKDDVIRSKDLSTADGIFSNSSYQNGVPDDIDARDAHDPLSVTDYVADMYEHFRSKEEMCSVDYMYMGSAVHGKQPNINESMRCILVDWLIEVHYKFKLFPETLYLTVNVLDRFLSQTTELITKRDLQLVGVTALLVSAKYEEMYVPELRDLTYICDGAYTEARILRMEEKILKTLNYNVTVPTPHTFLIRFLKAAHADTLMAQLACFLLDGTLLSLEKLTCLWRPSQLAAAAILLARRHLGRHNWSPTLVSYSYYREEDVLPVARALLKNKERLENNRELLALAKKYSKTKYGKVSHIEFEPFDDQESSGDESIENSL</sequence>
<evidence type="ECO:0000313" key="8">
    <source>
        <dbReference type="EMBL" id="VEU43022.1"/>
    </source>
</evidence>
<dbReference type="SMART" id="SM00385">
    <property type="entry name" value="CYCLIN"/>
    <property type="match status" value="2"/>
</dbReference>
<evidence type="ECO:0000313" key="9">
    <source>
        <dbReference type="Proteomes" id="UP000291116"/>
    </source>
</evidence>
<dbReference type="InterPro" id="IPR006671">
    <property type="entry name" value="Cyclin_N"/>
</dbReference>
<keyword evidence="1" id="KW-0132">Cell division</keyword>
<comment type="similarity">
    <text evidence="4">Belongs to the cyclin family.</text>
</comment>
<proteinExistence type="inferred from homology"/>
<keyword evidence="9" id="KW-1185">Reference proteome</keyword>
<feature type="compositionally biased region" description="Basic residues" evidence="5">
    <location>
        <begin position="1"/>
        <end position="11"/>
    </location>
</feature>
<dbReference type="PROSITE" id="PS00292">
    <property type="entry name" value="CYCLINS"/>
    <property type="match status" value="1"/>
</dbReference>
<dbReference type="InterPro" id="IPR046965">
    <property type="entry name" value="Cyclin_A/B-like"/>
</dbReference>
<evidence type="ECO:0000256" key="1">
    <source>
        <dbReference type="ARBA" id="ARBA00022618"/>
    </source>
</evidence>
<reference evidence="8 9" key="1">
    <citation type="submission" date="2019-01" db="EMBL/GenBank/DDBJ databases">
        <authorList>
            <person name="Ferrante I. M."/>
        </authorList>
    </citation>
    <scope>NUCLEOTIDE SEQUENCE [LARGE SCALE GENOMIC DNA]</scope>
    <source>
        <strain evidence="8 9">B856</strain>
    </source>
</reference>
<feature type="domain" description="Cyclin C-terminal" evidence="7">
    <location>
        <begin position="372"/>
        <end position="491"/>
    </location>
</feature>
<dbReference type="GO" id="GO:0016538">
    <property type="term" value="F:cyclin-dependent protein serine/threonine kinase regulator activity"/>
    <property type="evidence" value="ECO:0007669"/>
    <property type="project" value="InterPro"/>
</dbReference>
<name>A0A448ZLV4_9STRA</name>
<dbReference type="InterPro" id="IPR048258">
    <property type="entry name" value="Cyclins_cyclin-box"/>
</dbReference>
<keyword evidence="2 4" id="KW-0195">Cyclin</keyword>
<evidence type="ECO:0000256" key="4">
    <source>
        <dbReference type="RuleBase" id="RU000383"/>
    </source>
</evidence>
<feature type="compositionally biased region" description="Low complexity" evidence="5">
    <location>
        <begin position="38"/>
        <end position="48"/>
    </location>
</feature>
<dbReference type="EMBL" id="CAACVS010000506">
    <property type="protein sequence ID" value="VEU43022.1"/>
    <property type="molecule type" value="Genomic_DNA"/>
</dbReference>
<feature type="domain" description="Cyclin-like" evidence="6">
    <location>
        <begin position="277"/>
        <end position="363"/>
    </location>
</feature>
<feature type="domain" description="Cyclin-like" evidence="6">
    <location>
        <begin position="376"/>
        <end position="459"/>
    </location>
</feature>
<dbReference type="AlphaFoldDB" id="A0A448ZLV4"/>
<keyword evidence="3" id="KW-0131">Cell cycle</keyword>
<dbReference type="InterPro" id="IPR039361">
    <property type="entry name" value="Cyclin"/>
</dbReference>
<feature type="compositionally biased region" description="Polar residues" evidence="5">
    <location>
        <begin position="63"/>
        <end position="72"/>
    </location>
</feature>
<evidence type="ECO:0000256" key="5">
    <source>
        <dbReference type="SAM" id="MobiDB-lite"/>
    </source>
</evidence>
<gene>
    <name evidence="8" type="ORF">PSNMU_V1.4_AUG-EV-PASAV3_0100250</name>
</gene>
<dbReference type="OrthoDB" id="5590282at2759"/>
<protein>
    <submittedName>
        <fullName evidence="8">Uncharacterized protein</fullName>
    </submittedName>
</protein>
<evidence type="ECO:0000256" key="3">
    <source>
        <dbReference type="ARBA" id="ARBA00023306"/>
    </source>
</evidence>
<dbReference type="Pfam" id="PF00134">
    <property type="entry name" value="Cyclin_N"/>
    <property type="match status" value="1"/>
</dbReference>